<accession>A0A4P6ZGL5</accession>
<evidence type="ECO:0000313" key="4">
    <source>
        <dbReference type="Proteomes" id="UP000294419"/>
    </source>
</evidence>
<protein>
    <submittedName>
        <fullName evidence="3">Uncharacterized protein</fullName>
    </submittedName>
</protein>
<feature type="region of interest" description="Disordered" evidence="1">
    <location>
        <begin position="73"/>
        <end position="93"/>
    </location>
</feature>
<feature type="compositionally biased region" description="Polar residues" evidence="1">
    <location>
        <begin position="76"/>
        <end position="88"/>
    </location>
</feature>
<proteinExistence type="predicted"/>
<dbReference type="OrthoDB" id="1262909at2"/>
<dbReference type="KEGG" id="csal:NBC122_01921"/>
<evidence type="ECO:0000313" key="3">
    <source>
        <dbReference type="EMBL" id="QBO58729.1"/>
    </source>
</evidence>
<dbReference type="RefSeq" id="WP_133440136.1">
    <property type="nucleotide sequence ID" value="NZ_CP037954.1"/>
</dbReference>
<sequence length="107" mass="12089">MKTPVKIAIGLAATAIGTLAMAFLRKRKATVQRQYTAPDGTLYDEGQIYRSADHKTYQNGREIRNAKPEDHFVTDASHSSHPNASTPNHYKETVKNVQYHQKGVRHR</sequence>
<dbReference type="Proteomes" id="UP000294419">
    <property type="component" value="Chromosome"/>
</dbReference>
<organism evidence="3 4">
    <name type="scientific">Chryseobacterium salivictor</name>
    <dbReference type="NCBI Taxonomy" id="2547600"/>
    <lineage>
        <taxon>Bacteria</taxon>
        <taxon>Pseudomonadati</taxon>
        <taxon>Bacteroidota</taxon>
        <taxon>Flavobacteriia</taxon>
        <taxon>Flavobacteriales</taxon>
        <taxon>Weeksellaceae</taxon>
        <taxon>Chryseobacterium group</taxon>
        <taxon>Chryseobacterium</taxon>
    </lineage>
</organism>
<dbReference type="EMBL" id="CP037954">
    <property type="protein sequence ID" value="QBO58729.1"/>
    <property type="molecule type" value="Genomic_DNA"/>
</dbReference>
<keyword evidence="2" id="KW-0472">Membrane</keyword>
<reference evidence="3 4" key="1">
    <citation type="submission" date="2019-03" db="EMBL/GenBank/DDBJ databases">
        <authorList>
            <person name="Kim H."/>
            <person name="Yu S.-M."/>
        </authorList>
    </citation>
    <scope>NUCLEOTIDE SEQUENCE [LARGE SCALE GENOMIC DNA]</scope>
    <source>
        <strain evidence="3 4">NBC122</strain>
    </source>
</reference>
<feature type="transmembrane region" description="Helical" evidence="2">
    <location>
        <begin position="6"/>
        <end position="24"/>
    </location>
</feature>
<dbReference type="AlphaFoldDB" id="A0A4P6ZGL5"/>
<keyword evidence="2" id="KW-1133">Transmembrane helix</keyword>
<keyword evidence="2" id="KW-0812">Transmembrane</keyword>
<evidence type="ECO:0000256" key="2">
    <source>
        <dbReference type="SAM" id="Phobius"/>
    </source>
</evidence>
<evidence type="ECO:0000256" key="1">
    <source>
        <dbReference type="SAM" id="MobiDB-lite"/>
    </source>
</evidence>
<gene>
    <name evidence="3" type="ORF">NBC122_01921</name>
</gene>
<name>A0A4P6ZGL5_9FLAO</name>
<keyword evidence="4" id="KW-1185">Reference proteome</keyword>